<evidence type="ECO:0000256" key="2">
    <source>
        <dbReference type="SAM" id="MobiDB-lite"/>
    </source>
</evidence>
<dbReference type="Gene3D" id="3.30.70.330">
    <property type="match status" value="2"/>
</dbReference>
<name>A0A2K0TVK7_TRIHA</name>
<gene>
    <name evidence="4" type="ORF">THARTR1_09890</name>
</gene>
<dbReference type="InterPro" id="IPR012677">
    <property type="entry name" value="Nucleotide-bd_a/b_plait_sf"/>
</dbReference>
<dbReference type="OrthoDB" id="410044at2759"/>
<feature type="domain" description="RRM" evidence="3">
    <location>
        <begin position="138"/>
        <end position="216"/>
    </location>
</feature>
<dbReference type="PROSITE" id="PS50102">
    <property type="entry name" value="RRM"/>
    <property type="match status" value="2"/>
</dbReference>
<proteinExistence type="predicted"/>
<organism evidence="4 5">
    <name type="scientific">Trichoderma harzianum</name>
    <name type="common">Hypocrea lixii</name>
    <dbReference type="NCBI Taxonomy" id="5544"/>
    <lineage>
        <taxon>Eukaryota</taxon>
        <taxon>Fungi</taxon>
        <taxon>Dikarya</taxon>
        <taxon>Ascomycota</taxon>
        <taxon>Pezizomycotina</taxon>
        <taxon>Sordariomycetes</taxon>
        <taxon>Hypocreomycetidae</taxon>
        <taxon>Hypocreales</taxon>
        <taxon>Hypocreaceae</taxon>
        <taxon>Trichoderma</taxon>
    </lineage>
</organism>
<sequence length="749" mass="82136">MPAHSSLRHPKKTLMKASSFDILRQLAFDQENAFNPGPSSLPKQDNAPKRPASSGNLIAQSANSLAFQVGNTNSDDVFTDLPNPGTECRASSSMEAKDSAEEASNGSKEQAPQPDSGWSLVPREPLRVDAQNIYPSSACVFVANLSQAFDDQKLEIEVTKYFSQFGTVFVKIRRDSRQMPFAFCQFTCDADAENAGKHGNGSVILGRPCRVEKATANSCFIVYKLSGAETTKQEAIDLLGVLGPIAKAYPLDPNSHKTEDFPPAIVVHYKRYDSSRSVTKAFEGHPVFRVDAYDPKAEIRQQHKKSDQQSYAQYEKDRRSAYFGNLPLNMTAGVLESLASQCGKVLRAEVATKEIPQAGDRTTTTCFGFVEFVRPDSIDNAIMNYHRKPIGGNIIKVERKRTRMFNGPTYGTNGSQRGTLIGVPSTWHGSKGGNQHGRGSRIMTANTFIPPITGLSATHPPTVADNEEDNEISPTNADGSYPLLRTNAGRYTHSTVARPTISDESSAAFVSFPINQKNSSTGQLPVIGYVKETELDKVEGRSTTKGGDEMQQENLTDNAEVKEEERGPKAIQTTHEPEFCSHDSYRGKLEEHLRDSKNVESMHSATKDDKVALKTPTKSPMKTAAEPSPAYSTEPAAPCFYPIIQPYTYSPYGFHSLQSLMAHPMTPQGGPLMYNSFGQSYFSPAPYSDMFTMYPLMQRYPTATVETPTRPSTSSHGVGNLQEECRNEAYGTSPKGGQNTGREDKGRAD</sequence>
<dbReference type="CDD" id="cd00590">
    <property type="entry name" value="RRM_SF"/>
    <property type="match status" value="1"/>
</dbReference>
<feature type="domain" description="RRM" evidence="3">
    <location>
        <begin position="319"/>
        <end position="402"/>
    </location>
</feature>
<evidence type="ECO:0000313" key="5">
    <source>
        <dbReference type="Proteomes" id="UP000236290"/>
    </source>
</evidence>
<dbReference type="AlphaFoldDB" id="A0A2K0TVK7"/>
<comment type="caution">
    <text evidence="4">The sequence shown here is derived from an EMBL/GenBank/DDBJ whole genome shotgun (WGS) entry which is preliminary data.</text>
</comment>
<keyword evidence="1" id="KW-0694">RNA-binding</keyword>
<evidence type="ECO:0000259" key="3">
    <source>
        <dbReference type="PROSITE" id="PS50102"/>
    </source>
</evidence>
<dbReference type="Pfam" id="PF00076">
    <property type="entry name" value="RRM_1"/>
    <property type="match status" value="2"/>
</dbReference>
<feature type="region of interest" description="Disordered" evidence="2">
    <location>
        <begin position="31"/>
        <end position="58"/>
    </location>
</feature>
<evidence type="ECO:0000256" key="1">
    <source>
        <dbReference type="PROSITE-ProRule" id="PRU00176"/>
    </source>
</evidence>
<feature type="region of interest" description="Disordered" evidence="2">
    <location>
        <begin position="538"/>
        <end position="569"/>
    </location>
</feature>
<evidence type="ECO:0000313" key="4">
    <source>
        <dbReference type="EMBL" id="PNP49568.1"/>
    </source>
</evidence>
<dbReference type="SUPFAM" id="SSF54928">
    <property type="entry name" value="RNA-binding domain, RBD"/>
    <property type="match status" value="2"/>
</dbReference>
<feature type="compositionally biased region" description="Basic and acidic residues" evidence="2">
    <location>
        <begin position="559"/>
        <end position="568"/>
    </location>
</feature>
<protein>
    <recommendedName>
        <fullName evidence="3">RRM domain-containing protein</fullName>
    </recommendedName>
</protein>
<feature type="compositionally biased region" description="Polar residues" evidence="2">
    <location>
        <begin position="704"/>
        <end position="717"/>
    </location>
</feature>
<dbReference type="PANTHER" id="PTHR15241:SF334">
    <property type="entry name" value="GLYCINE-RICH RNA-BINDING PROTEIN 4, MITOCHONDRIAL"/>
    <property type="match status" value="1"/>
</dbReference>
<dbReference type="InterPro" id="IPR000504">
    <property type="entry name" value="RRM_dom"/>
</dbReference>
<dbReference type="PANTHER" id="PTHR15241">
    <property type="entry name" value="TRANSFORMER-2-RELATED"/>
    <property type="match status" value="1"/>
</dbReference>
<feature type="region of interest" description="Disordered" evidence="2">
    <location>
        <begin position="704"/>
        <end position="749"/>
    </location>
</feature>
<feature type="compositionally biased region" description="Basic and acidic residues" evidence="2">
    <location>
        <begin position="538"/>
        <end position="548"/>
    </location>
</feature>
<dbReference type="Proteomes" id="UP000236290">
    <property type="component" value="Unassembled WGS sequence"/>
</dbReference>
<dbReference type="InterPro" id="IPR035979">
    <property type="entry name" value="RBD_domain_sf"/>
</dbReference>
<feature type="region of interest" description="Disordered" evidence="2">
    <location>
        <begin position="73"/>
        <end position="121"/>
    </location>
</feature>
<dbReference type="GO" id="GO:0003723">
    <property type="term" value="F:RNA binding"/>
    <property type="evidence" value="ECO:0007669"/>
    <property type="project" value="UniProtKB-UniRule"/>
</dbReference>
<reference evidence="4 5" key="1">
    <citation type="submission" date="2017-02" db="EMBL/GenBank/DDBJ databases">
        <title>Genomes of Trichoderma spp. with biocontrol activity.</title>
        <authorList>
            <person name="Gardiner D."/>
            <person name="Kazan K."/>
            <person name="Vos C."/>
            <person name="Harvey P."/>
        </authorList>
    </citation>
    <scope>NUCLEOTIDE SEQUENCE [LARGE SCALE GENOMIC DNA]</scope>
    <source>
        <strain evidence="4 5">Tr1</strain>
    </source>
</reference>
<dbReference type="SMART" id="SM00360">
    <property type="entry name" value="RRM"/>
    <property type="match status" value="2"/>
</dbReference>
<dbReference type="EMBL" id="MTYI01000187">
    <property type="protein sequence ID" value="PNP49568.1"/>
    <property type="molecule type" value="Genomic_DNA"/>
</dbReference>
<accession>A0A2K0TVK7</accession>